<gene>
    <name evidence="2" type="ORF">E2C01_019084</name>
</gene>
<reference evidence="2 3" key="1">
    <citation type="submission" date="2019-05" db="EMBL/GenBank/DDBJ databases">
        <title>Another draft genome of Portunus trituberculatus and its Hox gene families provides insights of decapod evolution.</title>
        <authorList>
            <person name="Jeong J.-H."/>
            <person name="Song I."/>
            <person name="Kim S."/>
            <person name="Choi T."/>
            <person name="Kim D."/>
            <person name="Ryu S."/>
            <person name="Kim W."/>
        </authorList>
    </citation>
    <scope>NUCLEOTIDE SEQUENCE [LARGE SCALE GENOMIC DNA]</scope>
    <source>
        <tissue evidence="2">Muscle</tissue>
    </source>
</reference>
<feature type="region of interest" description="Disordered" evidence="1">
    <location>
        <begin position="156"/>
        <end position="194"/>
    </location>
</feature>
<sequence length="430" mass="47151">MTHTHLQEFTVTPTWCCDLPVTHLRHAGGSNVRRAACVTECSVCLLQVGQHGYEDLPSQDVSPVEVLHSSLGVLWGPEAHPRVGRGLVELIVPSDDVFWPQLRKVTEEVEDIFGGGAVRNITEGDDTPWLAKLLWRDSCAHNLHASGGGVHYGVPQQGNRAPHPVKAGVRWSSHSRHSHGHPGHEGPEGSWSTRELSHHATTVGELAHHARRCEALKLVWSDTHGGSHLLRPHQSCCWLFPTALRASSIRGKITYTWRVPLLSASQKWKRSGTSPSSLKKSRMLASVVSFGTPFITTESVRRSAPIGWCFGSSTIFSGFFSSTFFLSFPTWPLLGEESLFLFAAAMASGGHISTTRLPLSPELLSMVTAWWAASDVLSFTKHLPFSCSMMISCTLYWPKNWTISASVHPEGMPDTHTQVLSVQAVLSDPG</sequence>
<comment type="caution">
    <text evidence="2">The sequence shown here is derived from an EMBL/GenBank/DDBJ whole genome shotgun (WGS) entry which is preliminary data.</text>
</comment>
<accession>A0A5B7DWQ9</accession>
<evidence type="ECO:0000313" key="3">
    <source>
        <dbReference type="Proteomes" id="UP000324222"/>
    </source>
</evidence>
<dbReference type="EMBL" id="VSRR010001534">
    <property type="protein sequence ID" value="MPC25960.1"/>
    <property type="molecule type" value="Genomic_DNA"/>
</dbReference>
<name>A0A5B7DWQ9_PORTR</name>
<proteinExistence type="predicted"/>
<protein>
    <submittedName>
        <fullName evidence="2">Uncharacterized protein</fullName>
    </submittedName>
</protein>
<organism evidence="2 3">
    <name type="scientific">Portunus trituberculatus</name>
    <name type="common">Swimming crab</name>
    <name type="synonym">Neptunus trituberculatus</name>
    <dbReference type="NCBI Taxonomy" id="210409"/>
    <lineage>
        <taxon>Eukaryota</taxon>
        <taxon>Metazoa</taxon>
        <taxon>Ecdysozoa</taxon>
        <taxon>Arthropoda</taxon>
        <taxon>Crustacea</taxon>
        <taxon>Multicrustacea</taxon>
        <taxon>Malacostraca</taxon>
        <taxon>Eumalacostraca</taxon>
        <taxon>Eucarida</taxon>
        <taxon>Decapoda</taxon>
        <taxon>Pleocyemata</taxon>
        <taxon>Brachyura</taxon>
        <taxon>Eubrachyura</taxon>
        <taxon>Portunoidea</taxon>
        <taxon>Portunidae</taxon>
        <taxon>Portuninae</taxon>
        <taxon>Portunus</taxon>
    </lineage>
</organism>
<evidence type="ECO:0000313" key="2">
    <source>
        <dbReference type="EMBL" id="MPC25960.1"/>
    </source>
</evidence>
<evidence type="ECO:0000256" key="1">
    <source>
        <dbReference type="SAM" id="MobiDB-lite"/>
    </source>
</evidence>
<keyword evidence="3" id="KW-1185">Reference proteome</keyword>
<dbReference type="AlphaFoldDB" id="A0A5B7DWQ9"/>
<dbReference type="Proteomes" id="UP000324222">
    <property type="component" value="Unassembled WGS sequence"/>
</dbReference>